<dbReference type="FunFam" id="3.30.565.10:FF:000006">
    <property type="entry name" value="Sensor histidine kinase WalK"/>
    <property type="match status" value="1"/>
</dbReference>
<evidence type="ECO:0000256" key="10">
    <source>
        <dbReference type="ARBA" id="ARBA00023136"/>
    </source>
</evidence>
<dbReference type="RefSeq" id="WP_095511465.1">
    <property type="nucleotide sequence ID" value="NZ_MQWD01000001.1"/>
</dbReference>
<dbReference type="PROSITE" id="PS50885">
    <property type="entry name" value="HAMP"/>
    <property type="match status" value="1"/>
</dbReference>
<dbReference type="PANTHER" id="PTHR45436:SF8">
    <property type="entry name" value="HISTIDINE KINASE"/>
    <property type="match status" value="1"/>
</dbReference>
<dbReference type="EMBL" id="MQWD01000001">
    <property type="protein sequence ID" value="PAP77796.1"/>
    <property type="molecule type" value="Genomic_DNA"/>
</dbReference>
<protein>
    <recommendedName>
        <fullName evidence="3">histidine kinase</fullName>
        <ecNumber evidence="3">2.7.13.3</ecNumber>
    </recommendedName>
</protein>
<dbReference type="SMART" id="SM00387">
    <property type="entry name" value="HATPase_c"/>
    <property type="match status" value="1"/>
</dbReference>
<keyword evidence="8 11" id="KW-1133">Transmembrane helix</keyword>
<dbReference type="EC" id="2.7.13.3" evidence="3"/>
<reference evidence="14 15" key="1">
    <citation type="submission" date="2016-11" db="EMBL/GenBank/DDBJ databases">
        <title>Study of marine rhodopsin-containing bacteria.</title>
        <authorList>
            <person name="Yoshizawa S."/>
            <person name="Kumagai Y."/>
            <person name="Kogure K."/>
        </authorList>
    </citation>
    <scope>NUCLEOTIDE SEQUENCE [LARGE SCALE GENOMIC DNA]</scope>
    <source>
        <strain evidence="14 15">SAORIC-28</strain>
    </source>
</reference>
<dbReference type="Gene3D" id="6.10.340.10">
    <property type="match status" value="1"/>
</dbReference>
<gene>
    <name evidence="14" type="ORF">BSZ37_15765</name>
</gene>
<dbReference type="CDD" id="cd00082">
    <property type="entry name" value="HisKA"/>
    <property type="match status" value="1"/>
</dbReference>
<accession>A0A271J2Q1</accession>
<evidence type="ECO:0000256" key="5">
    <source>
        <dbReference type="ARBA" id="ARBA00022679"/>
    </source>
</evidence>
<dbReference type="Gene3D" id="3.30.565.10">
    <property type="entry name" value="Histidine kinase-like ATPase, C-terminal domain"/>
    <property type="match status" value="1"/>
</dbReference>
<dbReference type="InterPro" id="IPR036097">
    <property type="entry name" value="HisK_dim/P_sf"/>
</dbReference>
<dbReference type="Gene3D" id="1.10.287.130">
    <property type="match status" value="1"/>
</dbReference>
<dbReference type="Pfam" id="PF00672">
    <property type="entry name" value="HAMP"/>
    <property type="match status" value="1"/>
</dbReference>
<feature type="transmembrane region" description="Helical" evidence="11">
    <location>
        <begin position="21"/>
        <end position="48"/>
    </location>
</feature>
<evidence type="ECO:0000259" key="12">
    <source>
        <dbReference type="PROSITE" id="PS50109"/>
    </source>
</evidence>
<dbReference type="InterPro" id="IPR003661">
    <property type="entry name" value="HisK_dim/P_dom"/>
</dbReference>
<feature type="domain" description="HAMP" evidence="13">
    <location>
        <begin position="194"/>
        <end position="248"/>
    </location>
</feature>
<keyword evidence="5" id="KW-0808">Transferase</keyword>
<keyword evidence="9" id="KW-0902">Two-component regulatory system</keyword>
<keyword evidence="6 11" id="KW-0812">Transmembrane</keyword>
<evidence type="ECO:0000256" key="4">
    <source>
        <dbReference type="ARBA" id="ARBA00022553"/>
    </source>
</evidence>
<evidence type="ECO:0000256" key="3">
    <source>
        <dbReference type="ARBA" id="ARBA00012438"/>
    </source>
</evidence>
<dbReference type="CDD" id="cd00075">
    <property type="entry name" value="HATPase"/>
    <property type="match status" value="1"/>
</dbReference>
<dbReference type="PANTHER" id="PTHR45436">
    <property type="entry name" value="SENSOR HISTIDINE KINASE YKOH"/>
    <property type="match status" value="1"/>
</dbReference>
<dbReference type="SUPFAM" id="SSF47384">
    <property type="entry name" value="Homodimeric domain of signal transducing histidine kinase"/>
    <property type="match status" value="1"/>
</dbReference>
<dbReference type="AlphaFoldDB" id="A0A271J2Q1"/>
<comment type="catalytic activity">
    <reaction evidence="1">
        <text>ATP + protein L-histidine = ADP + protein N-phospho-L-histidine.</text>
        <dbReference type="EC" id="2.7.13.3"/>
    </reaction>
</comment>
<keyword evidence="4" id="KW-0597">Phosphoprotein</keyword>
<evidence type="ECO:0000256" key="11">
    <source>
        <dbReference type="SAM" id="Phobius"/>
    </source>
</evidence>
<feature type="transmembrane region" description="Helical" evidence="11">
    <location>
        <begin position="173"/>
        <end position="194"/>
    </location>
</feature>
<dbReference type="SMART" id="SM00388">
    <property type="entry name" value="HisKA"/>
    <property type="match status" value="1"/>
</dbReference>
<evidence type="ECO:0000313" key="14">
    <source>
        <dbReference type="EMBL" id="PAP77796.1"/>
    </source>
</evidence>
<dbReference type="PRINTS" id="PR00344">
    <property type="entry name" value="BCTRLSENSOR"/>
</dbReference>
<comment type="subcellular location">
    <subcellularLocation>
        <location evidence="2">Membrane</location>
    </subcellularLocation>
</comment>
<dbReference type="InterPro" id="IPR005467">
    <property type="entry name" value="His_kinase_dom"/>
</dbReference>
<keyword evidence="7" id="KW-0418">Kinase</keyword>
<dbReference type="Proteomes" id="UP000216339">
    <property type="component" value="Unassembled WGS sequence"/>
</dbReference>
<proteinExistence type="predicted"/>
<keyword evidence="10 11" id="KW-0472">Membrane</keyword>
<evidence type="ECO:0000259" key="13">
    <source>
        <dbReference type="PROSITE" id="PS50885"/>
    </source>
</evidence>
<name>A0A271J2Q1_9BACT</name>
<sequence>MSSARPDRAEGWRATRPGVRLALGYAVVFALSATALFALTYAALGFFLHRQDSAFLRSQLDAAEATYARDGLAGVRRLAARLQGDDRGEEVLIRIADADNATRLLALPDAWLPGDFARLGTEAPRVGGPVELWNEREGQSLDYYTRRLPGGDVLQVGLNSDERDDVLEAFPRVVGVVAVPLLLLAVFGGWLMAVRALRPVRQLIGTLEAIADTGDVRERAPAPEARGEFADLFALFNRMLDRIEGLVGRLRGTLDDVAHDLRTPLTALRGTAELALQQERDAEGYRRALGRIVESAEAAEATLATVMEVAEAEAGALRLDRTPVDLDAVVADVADLFGLVAEEKGVALTVGPGRAGTVDGDRQRLRRALANLVDNAVKYTPPGERVDIEAGGAPGAALVTVRDTGVGIAPDELPLVWDRLYRSERTRHERGLGLGLSLARAIAEAHGGRLDAESTLGGGSAFTLRLPVGAASLSKV</sequence>
<comment type="caution">
    <text evidence="14">The sequence shown here is derived from an EMBL/GenBank/DDBJ whole genome shotgun (WGS) entry which is preliminary data.</text>
</comment>
<dbReference type="InterPro" id="IPR050428">
    <property type="entry name" value="TCS_sensor_his_kinase"/>
</dbReference>
<keyword evidence="15" id="KW-1185">Reference proteome</keyword>
<dbReference type="SMART" id="SM00304">
    <property type="entry name" value="HAMP"/>
    <property type="match status" value="1"/>
</dbReference>
<dbReference type="GO" id="GO:0005886">
    <property type="term" value="C:plasma membrane"/>
    <property type="evidence" value="ECO:0007669"/>
    <property type="project" value="TreeGrafter"/>
</dbReference>
<dbReference type="InterPro" id="IPR003660">
    <property type="entry name" value="HAMP_dom"/>
</dbReference>
<dbReference type="GO" id="GO:0000155">
    <property type="term" value="F:phosphorelay sensor kinase activity"/>
    <property type="evidence" value="ECO:0007669"/>
    <property type="project" value="InterPro"/>
</dbReference>
<dbReference type="PROSITE" id="PS50109">
    <property type="entry name" value="HIS_KIN"/>
    <property type="match status" value="1"/>
</dbReference>
<dbReference type="InterPro" id="IPR004358">
    <property type="entry name" value="Sig_transdc_His_kin-like_C"/>
</dbReference>
<evidence type="ECO:0000256" key="8">
    <source>
        <dbReference type="ARBA" id="ARBA00022989"/>
    </source>
</evidence>
<evidence type="ECO:0000256" key="2">
    <source>
        <dbReference type="ARBA" id="ARBA00004370"/>
    </source>
</evidence>
<dbReference type="SUPFAM" id="SSF55874">
    <property type="entry name" value="ATPase domain of HSP90 chaperone/DNA topoisomerase II/histidine kinase"/>
    <property type="match status" value="1"/>
</dbReference>
<evidence type="ECO:0000256" key="7">
    <source>
        <dbReference type="ARBA" id="ARBA00022777"/>
    </source>
</evidence>
<dbReference type="OrthoDB" id="9813151at2"/>
<evidence type="ECO:0000256" key="1">
    <source>
        <dbReference type="ARBA" id="ARBA00000085"/>
    </source>
</evidence>
<dbReference type="InterPro" id="IPR003594">
    <property type="entry name" value="HATPase_dom"/>
</dbReference>
<organism evidence="14 15">
    <name type="scientific">Rubrivirga marina</name>
    <dbReference type="NCBI Taxonomy" id="1196024"/>
    <lineage>
        <taxon>Bacteria</taxon>
        <taxon>Pseudomonadati</taxon>
        <taxon>Rhodothermota</taxon>
        <taxon>Rhodothermia</taxon>
        <taxon>Rhodothermales</taxon>
        <taxon>Rubricoccaceae</taxon>
        <taxon>Rubrivirga</taxon>
    </lineage>
</organism>
<dbReference type="CDD" id="cd06225">
    <property type="entry name" value="HAMP"/>
    <property type="match status" value="1"/>
</dbReference>
<feature type="domain" description="Histidine kinase" evidence="12">
    <location>
        <begin position="256"/>
        <end position="470"/>
    </location>
</feature>
<evidence type="ECO:0000313" key="15">
    <source>
        <dbReference type="Proteomes" id="UP000216339"/>
    </source>
</evidence>
<dbReference type="Pfam" id="PF02518">
    <property type="entry name" value="HATPase_c"/>
    <property type="match status" value="1"/>
</dbReference>
<evidence type="ECO:0000256" key="9">
    <source>
        <dbReference type="ARBA" id="ARBA00023012"/>
    </source>
</evidence>
<dbReference type="InterPro" id="IPR036890">
    <property type="entry name" value="HATPase_C_sf"/>
</dbReference>
<evidence type="ECO:0000256" key="6">
    <source>
        <dbReference type="ARBA" id="ARBA00022692"/>
    </source>
</evidence>
<dbReference type="Pfam" id="PF00512">
    <property type="entry name" value="HisKA"/>
    <property type="match status" value="1"/>
</dbReference>